<accession>A0ABW0I2X3</accession>
<dbReference type="EMBL" id="JBHSMI010000067">
    <property type="protein sequence ID" value="MFC5406923.1"/>
    <property type="molecule type" value="Genomic_DNA"/>
</dbReference>
<protein>
    <submittedName>
        <fullName evidence="1">Uncharacterized protein</fullName>
    </submittedName>
</protein>
<dbReference type="RefSeq" id="WP_378139135.1">
    <property type="nucleotide sequence ID" value="NZ_JBHSMI010000067.1"/>
</dbReference>
<sequence>MLIQEYAAYRIWKTERELAESRLFLESLGDGSRTTGRRAAAWIWLIGLVLL</sequence>
<evidence type="ECO:0000313" key="1">
    <source>
        <dbReference type="EMBL" id="MFC5406923.1"/>
    </source>
</evidence>
<evidence type="ECO:0000313" key="2">
    <source>
        <dbReference type="Proteomes" id="UP001596113"/>
    </source>
</evidence>
<organism evidence="1 2">
    <name type="scientific">Cohnella soli</name>
    <dbReference type="NCBI Taxonomy" id="425005"/>
    <lineage>
        <taxon>Bacteria</taxon>
        <taxon>Bacillati</taxon>
        <taxon>Bacillota</taxon>
        <taxon>Bacilli</taxon>
        <taxon>Bacillales</taxon>
        <taxon>Paenibacillaceae</taxon>
        <taxon>Cohnella</taxon>
    </lineage>
</organism>
<comment type="caution">
    <text evidence="1">The sequence shown here is derived from an EMBL/GenBank/DDBJ whole genome shotgun (WGS) entry which is preliminary data.</text>
</comment>
<reference evidence="2" key="1">
    <citation type="journal article" date="2019" name="Int. J. Syst. Evol. Microbiol.">
        <title>The Global Catalogue of Microorganisms (GCM) 10K type strain sequencing project: providing services to taxonomists for standard genome sequencing and annotation.</title>
        <authorList>
            <consortium name="The Broad Institute Genomics Platform"/>
            <consortium name="The Broad Institute Genome Sequencing Center for Infectious Disease"/>
            <person name="Wu L."/>
            <person name="Ma J."/>
        </authorList>
    </citation>
    <scope>NUCLEOTIDE SEQUENCE [LARGE SCALE GENOMIC DNA]</scope>
    <source>
        <strain evidence="2">CGMCC 1.18575</strain>
    </source>
</reference>
<name>A0ABW0I2X3_9BACL</name>
<keyword evidence="2" id="KW-1185">Reference proteome</keyword>
<gene>
    <name evidence="1" type="ORF">ACFPOF_29715</name>
</gene>
<dbReference type="Proteomes" id="UP001596113">
    <property type="component" value="Unassembled WGS sequence"/>
</dbReference>
<proteinExistence type="predicted"/>